<comment type="similarity">
    <text evidence="1 5">Belongs to the V-ATPase C subunit family.</text>
</comment>
<comment type="function">
    <text evidence="5">Subunit of the V1 complex of vacuolar(H+)-ATPase (V-ATPase), a multisubunit enzyme composed of a peripheral complex (V1) that hydrolyzes ATP and a membrane integral complex (V0) that translocates protons. V-ATPase is responsible for acidifying and maintaining the pH of intracellular compartments and in some cell types, is targeted to the plasma membrane, where it is responsible for acidifying the extracellular environment. Subunit C is necessary for the assembly of the catalytic sector of the enzyme and is likely to have a specific function in its catalytic activity.</text>
</comment>
<dbReference type="PANTHER" id="PTHR10137:SF0">
    <property type="entry name" value="V-TYPE PROTON ATPASE SUBUNIT C"/>
    <property type="match status" value="1"/>
</dbReference>
<keyword evidence="7" id="KW-1185">Reference proteome</keyword>
<proteinExistence type="inferred from homology"/>
<accession>A0AAD9IHN7</accession>
<dbReference type="Proteomes" id="UP001255856">
    <property type="component" value="Unassembled WGS sequence"/>
</dbReference>
<evidence type="ECO:0000256" key="5">
    <source>
        <dbReference type="RuleBase" id="RU364010"/>
    </source>
</evidence>
<keyword evidence="3 5" id="KW-0375">Hydrogen ion transport</keyword>
<dbReference type="Pfam" id="PF03223">
    <property type="entry name" value="V-ATPase_C"/>
    <property type="match status" value="1"/>
</dbReference>
<evidence type="ECO:0000256" key="4">
    <source>
        <dbReference type="ARBA" id="ARBA00023065"/>
    </source>
</evidence>
<dbReference type="InterPro" id="IPR036132">
    <property type="entry name" value="Vac_ATP_synth_c_sf"/>
</dbReference>
<protein>
    <recommendedName>
        <fullName evidence="5">V-type proton ATPase subunit C</fullName>
    </recommendedName>
</protein>
<dbReference type="Gene3D" id="1.20.1460.10">
    <property type="entry name" value="subunit c (vma5p) of the yeast v-atpase, domain 2"/>
    <property type="match status" value="1"/>
</dbReference>
<reference evidence="6" key="1">
    <citation type="submission" date="2021-01" db="EMBL/GenBank/DDBJ databases">
        <authorList>
            <person name="Eckstrom K.M.E."/>
        </authorList>
    </citation>
    <scope>NUCLEOTIDE SEQUENCE</scope>
    <source>
        <strain evidence="6">UVCC 0001</strain>
    </source>
</reference>
<gene>
    <name evidence="6" type="ORF">QBZ16_004606</name>
</gene>
<dbReference type="AlphaFoldDB" id="A0AAD9IHN7"/>
<sequence length="381" mass="41702">MVYWLVSIPAPPAEADACWNSLQEDTTYQSDLSVNFHFKVPDFRVGTLDTLLGLSDDLLKVNSSVEGTVNKIRRQLFELQSSAVSGGGGEEAEEAGSGAALVEGTSPVDYLQHFEWQEAKFPVKRPLKQTIGAITDVIQALDDDLKLRTTEYTQLKTQLQGVLRKRTGSLAVRDLSDVVGPETLVDTENLVTLLVVVPRSSVPEFFKVYETLVDFGVVPRSAALAAEDAEHSVLRVVLFRRAADDFKAAARAKGFTAKEVAADAEAAKGNAEAVQRLRATLEAKRAEFEAWCAASYSEAFGSWIHVLAVRLFVESILRYGLPPQFVPVLMRPNPKHVSKLRKLLASKYAGVGSQFYGGEGGQETDIYPYVSFTLAIEERGA</sequence>
<dbReference type="Gene3D" id="3.30.70.100">
    <property type="match status" value="1"/>
</dbReference>
<dbReference type="PANTHER" id="PTHR10137">
    <property type="entry name" value="V-TYPE PROTON ATPASE SUBUNIT C"/>
    <property type="match status" value="1"/>
</dbReference>
<keyword evidence="2 5" id="KW-0813">Transport</keyword>
<comment type="caution">
    <text evidence="6">The sequence shown here is derived from an EMBL/GenBank/DDBJ whole genome shotgun (WGS) entry which is preliminary data.</text>
</comment>
<evidence type="ECO:0000256" key="2">
    <source>
        <dbReference type="ARBA" id="ARBA00022448"/>
    </source>
</evidence>
<organism evidence="6 7">
    <name type="scientific">Prototheca wickerhamii</name>
    <dbReference type="NCBI Taxonomy" id="3111"/>
    <lineage>
        <taxon>Eukaryota</taxon>
        <taxon>Viridiplantae</taxon>
        <taxon>Chlorophyta</taxon>
        <taxon>core chlorophytes</taxon>
        <taxon>Trebouxiophyceae</taxon>
        <taxon>Chlorellales</taxon>
        <taxon>Chlorellaceae</taxon>
        <taxon>Prototheca</taxon>
    </lineage>
</organism>
<dbReference type="InterPro" id="IPR004907">
    <property type="entry name" value="ATPase_V1-cplx_csu"/>
</dbReference>
<evidence type="ECO:0000256" key="1">
    <source>
        <dbReference type="ARBA" id="ARBA00006138"/>
    </source>
</evidence>
<dbReference type="GO" id="GO:0000221">
    <property type="term" value="C:vacuolar proton-transporting V-type ATPase, V1 domain"/>
    <property type="evidence" value="ECO:0007669"/>
    <property type="project" value="TreeGrafter"/>
</dbReference>
<evidence type="ECO:0000313" key="6">
    <source>
        <dbReference type="EMBL" id="KAK2077758.1"/>
    </source>
</evidence>
<evidence type="ECO:0000313" key="7">
    <source>
        <dbReference type="Proteomes" id="UP001255856"/>
    </source>
</evidence>
<dbReference type="Gene3D" id="3.30.70.1180">
    <property type="entry name" value="Vacuolar atp synthase subunit c, domain 1"/>
    <property type="match status" value="1"/>
</dbReference>
<dbReference type="CDD" id="cd14785">
    <property type="entry name" value="V-ATPase_C"/>
    <property type="match status" value="1"/>
</dbReference>
<dbReference type="SUPFAM" id="SSF118203">
    <property type="entry name" value="Vacuolar ATP synthase subunit C"/>
    <property type="match status" value="1"/>
</dbReference>
<name>A0AAD9IHN7_PROWI</name>
<comment type="subunit">
    <text evidence="5">V-ATPase is a heteromultimeric enzyme composed of a peripheral catalytic V1 complex (components A to H) attached to an integral membrane V0 proton pore complex.</text>
</comment>
<dbReference type="GO" id="GO:0046961">
    <property type="term" value="F:proton-transporting ATPase activity, rotational mechanism"/>
    <property type="evidence" value="ECO:0007669"/>
    <property type="project" value="InterPro"/>
</dbReference>
<dbReference type="EMBL" id="JASFZW010000006">
    <property type="protein sequence ID" value="KAK2077758.1"/>
    <property type="molecule type" value="Genomic_DNA"/>
</dbReference>
<evidence type="ECO:0000256" key="3">
    <source>
        <dbReference type="ARBA" id="ARBA00022781"/>
    </source>
</evidence>
<keyword evidence="4 5" id="KW-0406">Ion transport</keyword>